<sequence length="141" mass="15598">MTKTEMETAVSAGKFIFKVDASQNVTADYDINSLITYTGSKTKMFRKNRIIRLLSGINNDIAEIFESNYMGRFNNNADGRSAFRTILVEYFNTLQDESAIQNFSSDDVVVEAGADSDAVAVTIGLTPVDSIEKLYITVNLT</sequence>
<proteinExistence type="inferred from homology"/>
<accession>A0A645JGH0</accession>
<comment type="caution">
    <text evidence="3">The sequence shown here is derived from an EMBL/GenBank/DDBJ whole genome shotgun (WGS) entry which is preliminary data.</text>
</comment>
<reference evidence="3" key="1">
    <citation type="submission" date="2019-08" db="EMBL/GenBank/DDBJ databases">
        <authorList>
            <person name="Kucharzyk K."/>
            <person name="Murdoch R.W."/>
            <person name="Higgins S."/>
            <person name="Loffler F."/>
        </authorList>
    </citation>
    <scope>NUCLEOTIDE SEQUENCE</scope>
</reference>
<name>A0A645JGH0_9ZZZZ</name>
<dbReference type="Gene3D" id="3.30.360.90">
    <property type="match status" value="1"/>
</dbReference>
<feature type="domain" description="Tail sheath protein C-terminal" evidence="2">
    <location>
        <begin position="40"/>
        <end position="141"/>
    </location>
</feature>
<gene>
    <name evidence="3" type="ORF">SDC9_210528</name>
</gene>
<dbReference type="InterPro" id="IPR020287">
    <property type="entry name" value="Tail_sheath_C"/>
</dbReference>
<evidence type="ECO:0000256" key="1">
    <source>
        <dbReference type="ARBA" id="ARBA00008005"/>
    </source>
</evidence>
<dbReference type="Gene3D" id="3.40.50.11790">
    <property type="match status" value="1"/>
</dbReference>
<comment type="similarity">
    <text evidence="1">Belongs to the myoviridae tail sheath protein family.</text>
</comment>
<dbReference type="EMBL" id="VSSQ01141305">
    <property type="protein sequence ID" value="MPN62775.1"/>
    <property type="molecule type" value="Genomic_DNA"/>
</dbReference>
<organism evidence="3">
    <name type="scientific">bioreactor metagenome</name>
    <dbReference type="NCBI Taxonomy" id="1076179"/>
    <lineage>
        <taxon>unclassified sequences</taxon>
        <taxon>metagenomes</taxon>
        <taxon>ecological metagenomes</taxon>
    </lineage>
</organism>
<evidence type="ECO:0000259" key="2">
    <source>
        <dbReference type="Pfam" id="PF17482"/>
    </source>
</evidence>
<protein>
    <recommendedName>
        <fullName evidence="2">Tail sheath protein C-terminal domain-containing protein</fullName>
    </recommendedName>
</protein>
<dbReference type="AlphaFoldDB" id="A0A645JGH0"/>
<evidence type="ECO:0000313" key="3">
    <source>
        <dbReference type="EMBL" id="MPN62775.1"/>
    </source>
</evidence>
<dbReference type="Pfam" id="PF17482">
    <property type="entry name" value="Phage_sheath_1C"/>
    <property type="match status" value="1"/>
</dbReference>